<accession>A0A285ECY9</accession>
<evidence type="ECO:0008006" key="4">
    <source>
        <dbReference type="Google" id="ProtNLM"/>
    </source>
</evidence>
<feature type="transmembrane region" description="Helical" evidence="1">
    <location>
        <begin position="53"/>
        <end position="82"/>
    </location>
</feature>
<evidence type="ECO:0000256" key="1">
    <source>
        <dbReference type="SAM" id="Phobius"/>
    </source>
</evidence>
<gene>
    <name evidence="2" type="ORF">SAMN06893097_105320</name>
</gene>
<dbReference type="Proteomes" id="UP000219514">
    <property type="component" value="Unassembled WGS sequence"/>
</dbReference>
<name>A0A285ECY9_9ACTN</name>
<keyword evidence="1" id="KW-0472">Membrane</keyword>
<proteinExistence type="predicted"/>
<protein>
    <recommendedName>
        <fullName evidence="4">DUF3040 domain-containing protein</fullName>
    </recommendedName>
</protein>
<reference evidence="2 3" key="1">
    <citation type="submission" date="2017-09" db="EMBL/GenBank/DDBJ databases">
        <authorList>
            <person name="Ehlers B."/>
            <person name="Leendertz F.H."/>
        </authorList>
    </citation>
    <scope>NUCLEOTIDE SEQUENCE [LARGE SCALE GENOMIC DNA]</scope>
    <source>
        <strain evidence="2 3">DSM 46844</strain>
    </source>
</reference>
<sequence>MLKDHEQQIWDDIARYYAEEVEEPVRRGGPPAWQRTGDLSGIDDMPAAAVAGLWSAIMLVLFGAVLAGVALGVVTALGWLLWHHWPRRARSGTQHDRDRPAAD</sequence>
<keyword evidence="1" id="KW-1133">Transmembrane helix</keyword>
<keyword evidence="3" id="KW-1185">Reference proteome</keyword>
<dbReference type="EMBL" id="OBDO01000005">
    <property type="protein sequence ID" value="SNX96979.1"/>
    <property type="molecule type" value="Genomic_DNA"/>
</dbReference>
<dbReference type="RefSeq" id="WP_097206941.1">
    <property type="nucleotide sequence ID" value="NZ_JACHXB010000001.1"/>
</dbReference>
<dbReference type="AlphaFoldDB" id="A0A285ECY9"/>
<dbReference type="OrthoDB" id="5197920at2"/>
<evidence type="ECO:0000313" key="2">
    <source>
        <dbReference type="EMBL" id="SNX96979.1"/>
    </source>
</evidence>
<organism evidence="2 3">
    <name type="scientific">Geodermatophilus sabuli</name>
    <dbReference type="NCBI Taxonomy" id="1564158"/>
    <lineage>
        <taxon>Bacteria</taxon>
        <taxon>Bacillati</taxon>
        <taxon>Actinomycetota</taxon>
        <taxon>Actinomycetes</taxon>
        <taxon>Geodermatophilales</taxon>
        <taxon>Geodermatophilaceae</taxon>
        <taxon>Geodermatophilus</taxon>
    </lineage>
</organism>
<evidence type="ECO:0000313" key="3">
    <source>
        <dbReference type="Proteomes" id="UP000219514"/>
    </source>
</evidence>
<keyword evidence="1" id="KW-0812">Transmembrane</keyword>